<dbReference type="AlphaFoldDB" id="A0A1X0CFQ9"/>
<dbReference type="EMBL" id="MVHS01000143">
    <property type="protein sequence ID" value="ORA58954.1"/>
    <property type="molecule type" value="Genomic_DNA"/>
</dbReference>
<feature type="non-terminal residue" evidence="1">
    <location>
        <position position="169"/>
    </location>
</feature>
<organism evidence="1 2">
    <name type="scientific">Mycolicibacterium insubricum</name>
    <dbReference type="NCBI Taxonomy" id="444597"/>
    <lineage>
        <taxon>Bacteria</taxon>
        <taxon>Bacillati</taxon>
        <taxon>Actinomycetota</taxon>
        <taxon>Actinomycetes</taxon>
        <taxon>Mycobacteriales</taxon>
        <taxon>Mycobacteriaceae</taxon>
        <taxon>Mycolicibacterium</taxon>
    </lineage>
</organism>
<sequence>RAECVRATGAGCDLRSRISAADAYLATRPGTVGYVLRDRTTGTRYRNSNAGTAIWTASTIKLAMVADLLARERAGKLHLSADDRKLMQLMLRNSDNDAADTLWTRYGGPDHTVFNADFPVFGMTGVAPQPGFGSMYPYWGFQKGTADDFDNLMNYILSQMNSADSSAIV</sequence>
<reference evidence="1 2" key="1">
    <citation type="submission" date="2016-12" db="EMBL/GenBank/DDBJ databases">
        <title>The new phylogeny of genus Mycobacterium.</title>
        <authorList>
            <person name="Tortoli E."/>
            <person name="Trovato A."/>
            <person name="Cirillo D.M."/>
        </authorList>
    </citation>
    <scope>NUCLEOTIDE SEQUENCE [LARGE SCALE GENOMIC DNA]</scope>
    <source>
        <strain evidence="1 2">DSM 45130</strain>
    </source>
</reference>
<dbReference type="STRING" id="444597.BST26_21710"/>
<proteinExistence type="predicted"/>
<dbReference type="Proteomes" id="UP000192801">
    <property type="component" value="Unassembled WGS sequence"/>
</dbReference>
<gene>
    <name evidence="1" type="ORF">BST26_21710</name>
</gene>
<protein>
    <submittedName>
        <fullName evidence="1">Tat pathway signal sequence</fullName>
    </submittedName>
</protein>
<dbReference type="InterPro" id="IPR012338">
    <property type="entry name" value="Beta-lactam/transpept-like"/>
</dbReference>
<evidence type="ECO:0000313" key="2">
    <source>
        <dbReference type="Proteomes" id="UP000192801"/>
    </source>
</evidence>
<evidence type="ECO:0000313" key="1">
    <source>
        <dbReference type="EMBL" id="ORA58954.1"/>
    </source>
</evidence>
<dbReference type="SUPFAM" id="SSF56601">
    <property type="entry name" value="beta-lactamase/transpeptidase-like"/>
    <property type="match status" value="1"/>
</dbReference>
<comment type="caution">
    <text evidence="1">The sequence shown here is derived from an EMBL/GenBank/DDBJ whole genome shotgun (WGS) entry which is preliminary data.</text>
</comment>
<accession>A0A1X0CFQ9</accession>
<dbReference type="Gene3D" id="3.40.710.10">
    <property type="entry name" value="DD-peptidase/beta-lactamase superfamily"/>
    <property type="match status" value="1"/>
</dbReference>
<name>A0A1X0CFQ9_9MYCO</name>
<keyword evidence="2" id="KW-1185">Reference proteome</keyword>
<feature type="non-terminal residue" evidence="1">
    <location>
        <position position="1"/>
    </location>
</feature>